<evidence type="ECO:0000313" key="2">
    <source>
        <dbReference type="Proteomes" id="UP000036681"/>
    </source>
</evidence>
<evidence type="ECO:0000313" key="3">
    <source>
        <dbReference type="WBParaSite" id="ALUE_0002226201-mRNA-1"/>
    </source>
</evidence>
<protein>
    <submittedName>
        <fullName evidence="3">ATP citrate synthase</fullName>
    </submittedName>
</protein>
<dbReference type="Proteomes" id="UP000036681">
    <property type="component" value="Unplaced"/>
</dbReference>
<dbReference type="Gene3D" id="3.30.470.110">
    <property type="match status" value="1"/>
</dbReference>
<dbReference type="InterPro" id="IPR056749">
    <property type="entry name" value="Citrate_synth_N"/>
</dbReference>
<sequence length="181" mass="20700">MYDYKLSQNVVKEKGGREGVGKSARKLLVPVELGESSMELPETELQRLIEPVPEEKRPLVGTFIRELYNVYKDNFFTYLEINPLVMNNGKVYILDLAAKLDETALFLCSEKWKTRTGEAVEFPAPFGRDLTAEFGFKILELLIGFKYDMFDIDLFKSRFTRSAVSSVPLNRVLIVGSCWVI</sequence>
<dbReference type="WBParaSite" id="ALUE_0002226201-mRNA-1">
    <property type="protein sequence ID" value="ALUE_0002226201-mRNA-1"/>
    <property type="gene ID" value="ALUE_0002226201"/>
</dbReference>
<evidence type="ECO:0000259" key="1">
    <source>
        <dbReference type="Pfam" id="PF24948"/>
    </source>
</evidence>
<dbReference type="AlphaFoldDB" id="A0A0M3IU34"/>
<reference evidence="3" key="1">
    <citation type="submission" date="2017-02" db="UniProtKB">
        <authorList>
            <consortium name="WormBaseParasite"/>
        </authorList>
    </citation>
    <scope>IDENTIFICATION</scope>
</reference>
<keyword evidence="2" id="KW-1185">Reference proteome</keyword>
<dbReference type="SUPFAM" id="SSF56059">
    <property type="entry name" value="Glutathione synthetase ATP-binding domain-like"/>
    <property type="match status" value="1"/>
</dbReference>
<organism evidence="2 3">
    <name type="scientific">Ascaris lumbricoides</name>
    <name type="common">Giant roundworm</name>
    <dbReference type="NCBI Taxonomy" id="6252"/>
    <lineage>
        <taxon>Eukaryota</taxon>
        <taxon>Metazoa</taxon>
        <taxon>Ecdysozoa</taxon>
        <taxon>Nematoda</taxon>
        <taxon>Chromadorea</taxon>
        <taxon>Rhabditida</taxon>
        <taxon>Spirurina</taxon>
        <taxon>Ascaridomorpha</taxon>
        <taxon>Ascaridoidea</taxon>
        <taxon>Ascarididae</taxon>
        <taxon>Ascaris</taxon>
    </lineage>
</organism>
<feature type="domain" description="ATP-citrate synthase ATP-grasp" evidence="1">
    <location>
        <begin position="19"/>
        <end position="112"/>
    </location>
</feature>
<dbReference type="Pfam" id="PF24948">
    <property type="entry name" value="Citrate_synth_N"/>
    <property type="match status" value="1"/>
</dbReference>
<name>A0A0M3IU34_ASCLU</name>
<accession>A0A0M3IU34</accession>
<proteinExistence type="predicted"/>